<dbReference type="InterPro" id="IPR027417">
    <property type="entry name" value="P-loop_NTPase"/>
</dbReference>
<dbReference type="SUPFAM" id="SSF52540">
    <property type="entry name" value="P-loop containing nucleoside triphosphate hydrolases"/>
    <property type="match status" value="1"/>
</dbReference>
<evidence type="ECO:0000313" key="4">
    <source>
        <dbReference type="Proteomes" id="UP000076532"/>
    </source>
</evidence>
<dbReference type="GO" id="GO:0006915">
    <property type="term" value="P:apoptotic process"/>
    <property type="evidence" value="ECO:0007669"/>
    <property type="project" value="UniProtKB-ARBA"/>
</dbReference>
<dbReference type="Pfam" id="PF00931">
    <property type="entry name" value="NB-ARC"/>
    <property type="match status" value="1"/>
</dbReference>
<dbReference type="AlphaFoldDB" id="A0A166PVU6"/>
<evidence type="ECO:0000313" key="3">
    <source>
        <dbReference type="EMBL" id="KZP26502.1"/>
    </source>
</evidence>
<dbReference type="GO" id="GO:0005829">
    <property type="term" value="C:cytosol"/>
    <property type="evidence" value="ECO:0007669"/>
    <property type="project" value="UniProtKB-ARBA"/>
</dbReference>
<dbReference type="PRINTS" id="PR00364">
    <property type="entry name" value="DISEASERSIST"/>
</dbReference>
<sequence length="653" mass="71930">MDDPGPSTLIAQHTAFAHASIDQPRTLGTPSGQSTPSLPNTTYNTSNISGSTINNVHGDFNPVNHNYYGSSSVTSFVPASQHPPPLPPFNDAPVDRISSCFTGRKLELDFITTSFDTFQSDKPTRFVIHGMPGLGKSQLALQHANLAFTLARMLGPLNHADRNHADQAVQIASVRLWFEQSDRHGCRRWLLMLDDVTVESAHFLREHLPRQNAGGCILVTTRTRNIAESVANVAGQEHLIFELKALSKAQSVDLLLRKAGVRTSAPEELANAERLVSRMGCLPLAVDQAGSYMKRSGLKNANQMQRMYDERGLKDVISWQNNLTTYEETSIFSAFTLQFQKLDEINPDAHKFLKVLAFFDPESIPIDILSLGARSIRDRLAKDAKHSLDVSPASAIKVPAIRRLLQKLKGKQRLVSVLDVPAGMDPADPLEGVPAELRGLIELICSEEQVRAALHHFEDLSIAQPLYAEKPSLHIHDLIQWVLQQSILIHHEEGYRALAVTLLCHAFGTIDAPDEPQSWAECERYVPHFTALGAQDKAHSAITNRLMDINHSIALYFRSRGRYKEAESLLDRVLADRMNLLGSNDIRTSVDPVTQVDKIPAIAGGPACTNTSNLLEEIFTFFQQLLGRLVDFGPAVAGVAGRGLASWASRLGG</sequence>
<dbReference type="PANTHER" id="PTHR22845">
    <property type="entry name" value="APOPTOTIC PROTEASE-ACTIVATING FACTOR 1"/>
    <property type="match status" value="1"/>
</dbReference>
<dbReference type="OrthoDB" id="1658288at2759"/>
<dbReference type="InterPro" id="IPR002182">
    <property type="entry name" value="NB-ARC"/>
</dbReference>
<evidence type="ECO:0000259" key="2">
    <source>
        <dbReference type="Pfam" id="PF00931"/>
    </source>
</evidence>
<name>A0A166PVU6_9AGAM</name>
<dbReference type="PANTHER" id="PTHR22845:SF5">
    <property type="entry name" value="APOPTOTIC PROTEASE-ACTIVATING FACTOR 1"/>
    <property type="match status" value="1"/>
</dbReference>
<feature type="domain" description="NB-ARC" evidence="2">
    <location>
        <begin position="187"/>
        <end position="261"/>
    </location>
</feature>
<organism evidence="3 4">
    <name type="scientific">Athelia psychrophila</name>
    <dbReference type="NCBI Taxonomy" id="1759441"/>
    <lineage>
        <taxon>Eukaryota</taxon>
        <taxon>Fungi</taxon>
        <taxon>Dikarya</taxon>
        <taxon>Basidiomycota</taxon>
        <taxon>Agaricomycotina</taxon>
        <taxon>Agaricomycetes</taxon>
        <taxon>Agaricomycetidae</taxon>
        <taxon>Atheliales</taxon>
        <taxon>Atheliaceae</taxon>
        <taxon>Athelia</taxon>
    </lineage>
</organism>
<keyword evidence="4" id="KW-1185">Reference proteome</keyword>
<accession>A0A166PVU6</accession>
<evidence type="ECO:0000256" key="1">
    <source>
        <dbReference type="SAM" id="MobiDB-lite"/>
    </source>
</evidence>
<dbReference type="Gene3D" id="3.40.50.300">
    <property type="entry name" value="P-loop containing nucleotide triphosphate hydrolases"/>
    <property type="match status" value="2"/>
</dbReference>
<gene>
    <name evidence="3" type="ORF">FIBSPDRAFT_1040763</name>
</gene>
<proteinExistence type="predicted"/>
<feature type="region of interest" description="Disordered" evidence="1">
    <location>
        <begin position="20"/>
        <end position="50"/>
    </location>
</feature>
<dbReference type="GO" id="GO:0043531">
    <property type="term" value="F:ADP binding"/>
    <property type="evidence" value="ECO:0007669"/>
    <property type="project" value="InterPro"/>
</dbReference>
<reference evidence="3 4" key="1">
    <citation type="journal article" date="2016" name="Mol. Biol. Evol.">
        <title>Comparative Genomics of Early-Diverging Mushroom-Forming Fungi Provides Insights into the Origins of Lignocellulose Decay Capabilities.</title>
        <authorList>
            <person name="Nagy L.G."/>
            <person name="Riley R."/>
            <person name="Tritt A."/>
            <person name="Adam C."/>
            <person name="Daum C."/>
            <person name="Floudas D."/>
            <person name="Sun H."/>
            <person name="Yadav J.S."/>
            <person name="Pangilinan J."/>
            <person name="Larsson K.H."/>
            <person name="Matsuura K."/>
            <person name="Barry K."/>
            <person name="Labutti K."/>
            <person name="Kuo R."/>
            <person name="Ohm R.A."/>
            <person name="Bhattacharya S.S."/>
            <person name="Shirouzu T."/>
            <person name="Yoshinaga Y."/>
            <person name="Martin F.M."/>
            <person name="Grigoriev I.V."/>
            <person name="Hibbett D.S."/>
        </authorList>
    </citation>
    <scope>NUCLEOTIDE SEQUENCE [LARGE SCALE GENOMIC DNA]</scope>
    <source>
        <strain evidence="3 4">CBS 109695</strain>
    </source>
</reference>
<dbReference type="Proteomes" id="UP000076532">
    <property type="component" value="Unassembled WGS sequence"/>
</dbReference>
<feature type="compositionally biased region" description="Low complexity" evidence="1">
    <location>
        <begin position="40"/>
        <end position="50"/>
    </location>
</feature>
<dbReference type="EMBL" id="KV417514">
    <property type="protein sequence ID" value="KZP26502.1"/>
    <property type="molecule type" value="Genomic_DNA"/>
</dbReference>
<feature type="compositionally biased region" description="Polar residues" evidence="1">
    <location>
        <begin position="26"/>
        <end position="39"/>
    </location>
</feature>
<protein>
    <recommendedName>
        <fullName evidence="2">NB-ARC domain-containing protein</fullName>
    </recommendedName>
</protein>